<dbReference type="EMBL" id="JBFOLK010000005">
    <property type="protein sequence ID" value="KAL2512888.1"/>
    <property type="molecule type" value="Genomic_DNA"/>
</dbReference>
<evidence type="ECO:0000313" key="3">
    <source>
        <dbReference type="Proteomes" id="UP001604336"/>
    </source>
</evidence>
<feature type="compositionally biased region" description="Low complexity" evidence="1">
    <location>
        <begin position="208"/>
        <end position="221"/>
    </location>
</feature>
<accession>A0ABD1TJV6</accession>
<gene>
    <name evidence="2" type="ORF">Adt_18488</name>
</gene>
<proteinExistence type="predicted"/>
<feature type="compositionally biased region" description="Acidic residues" evidence="1">
    <location>
        <begin position="191"/>
        <end position="205"/>
    </location>
</feature>
<reference evidence="3" key="1">
    <citation type="submission" date="2024-07" db="EMBL/GenBank/DDBJ databases">
        <title>Two chromosome-level genome assemblies of Korean endemic species Abeliophyllum distichum and Forsythia ovata (Oleaceae).</title>
        <authorList>
            <person name="Jang H."/>
        </authorList>
    </citation>
    <scope>NUCLEOTIDE SEQUENCE [LARGE SCALE GENOMIC DNA]</scope>
</reference>
<keyword evidence="3" id="KW-1185">Reference proteome</keyword>
<dbReference type="Proteomes" id="UP001604336">
    <property type="component" value="Unassembled WGS sequence"/>
</dbReference>
<evidence type="ECO:0000313" key="2">
    <source>
        <dbReference type="EMBL" id="KAL2512888.1"/>
    </source>
</evidence>
<dbReference type="AlphaFoldDB" id="A0ABD1TJV6"/>
<evidence type="ECO:0000256" key="1">
    <source>
        <dbReference type="SAM" id="MobiDB-lite"/>
    </source>
</evidence>
<organism evidence="2 3">
    <name type="scientific">Abeliophyllum distichum</name>
    <dbReference type="NCBI Taxonomy" id="126358"/>
    <lineage>
        <taxon>Eukaryota</taxon>
        <taxon>Viridiplantae</taxon>
        <taxon>Streptophyta</taxon>
        <taxon>Embryophyta</taxon>
        <taxon>Tracheophyta</taxon>
        <taxon>Spermatophyta</taxon>
        <taxon>Magnoliopsida</taxon>
        <taxon>eudicotyledons</taxon>
        <taxon>Gunneridae</taxon>
        <taxon>Pentapetalae</taxon>
        <taxon>asterids</taxon>
        <taxon>lamiids</taxon>
        <taxon>Lamiales</taxon>
        <taxon>Oleaceae</taxon>
        <taxon>Forsythieae</taxon>
        <taxon>Abeliophyllum</taxon>
    </lineage>
</organism>
<name>A0ABD1TJV6_9LAMI</name>
<sequence length="236" mass="27205">MASKRERRERPHNPSFEDEALTENRFDKCPTLIGYNSVEAFCRVTGKYFETLGRLSSNQLTLSCQVLHNIIVHIIVPRKGHLDEVNHFDLFFLDSTLVGRKVDFSYIMLSHMNTIHHGHRVMALPYGMIFTKIFHHFKVSFHDDVALNPKPSDTTNILTLKRMRIFKEDGQWVAKTKGFDAESGSFTLPFDDGEEMDESDDDEDVLLPSYPRPSSHRPSSSTFGFSFTEDHYVTLQ</sequence>
<comment type="caution">
    <text evidence="2">The sequence shown here is derived from an EMBL/GenBank/DDBJ whole genome shotgun (WGS) entry which is preliminary data.</text>
</comment>
<feature type="region of interest" description="Disordered" evidence="1">
    <location>
        <begin position="185"/>
        <end position="229"/>
    </location>
</feature>
<protein>
    <submittedName>
        <fullName evidence="2">Uncharacterized protein</fullName>
    </submittedName>
</protein>